<evidence type="ECO:0000313" key="2">
    <source>
        <dbReference type="EMBL" id="SBV34530.1"/>
    </source>
</evidence>
<evidence type="ECO:0000256" key="1">
    <source>
        <dbReference type="SAM" id="MobiDB-lite"/>
    </source>
</evidence>
<feature type="region of interest" description="Disordered" evidence="1">
    <location>
        <begin position="331"/>
        <end position="351"/>
    </location>
</feature>
<gene>
    <name evidence="2" type="ORF">SPPYR_3415</name>
</gene>
<dbReference type="KEGG" id="sphu:SPPYR_3415"/>
<sequence>MPVADSRTRFTSQRNFLGRQVAVLTWGDFVEADFAIEDRGDDQLRPVVDLVTAAGGFDVGFDRRGSQAEDGGDVGVALALGGEDRAFTLALLETNGADRARAAANDAAGFLEGKAADDLGGGDVVLRQVGGARATEVAGAAALAQHEGGDGDAVGNAVPRAAFQERAVARGQFDQVGQFAPCEAGVGGDAGVNDRVVAVIEAAEIGRGIVGRIVVHVDEAGRRGAVIVVMDHRIVAEAQFARCGFEQPFDVGEAGRPLDFSEERRREIQRARVQALVRHKVVALHPFTSGWSSGRSAMLAAFAAGQIRPPPGAGTGGTAAKVSLRGEGVRETVPLGPKNRADACPGASEASARGVPSVERGLRISWRC</sequence>
<accession>A0A1Y5PX62</accession>
<dbReference type="EMBL" id="LT598653">
    <property type="protein sequence ID" value="SBV34530.1"/>
    <property type="molecule type" value="Genomic_DNA"/>
</dbReference>
<dbReference type="AlphaFoldDB" id="A0A1Y5PX62"/>
<name>A0A1Y5PX62_9SPHN</name>
<proteinExistence type="predicted"/>
<protein>
    <submittedName>
        <fullName evidence="2">Uncharacterized protein</fullName>
    </submittedName>
</protein>
<reference evidence="2" key="1">
    <citation type="submission" date="2016-03" db="EMBL/GenBank/DDBJ databases">
        <authorList>
            <person name="Ploux O."/>
        </authorList>
    </citation>
    <scope>NUCLEOTIDE SEQUENCE</scope>
    <source>
        <strain evidence="2">UC10</strain>
    </source>
</reference>
<organism evidence="2">
    <name type="scientific">uncultured Sphingopyxis sp</name>
    <dbReference type="NCBI Taxonomy" id="310581"/>
    <lineage>
        <taxon>Bacteria</taxon>
        <taxon>Pseudomonadati</taxon>
        <taxon>Pseudomonadota</taxon>
        <taxon>Alphaproteobacteria</taxon>
        <taxon>Sphingomonadales</taxon>
        <taxon>Sphingomonadaceae</taxon>
        <taxon>Sphingopyxis</taxon>
        <taxon>environmental samples</taxon>
    </lineage>
</organism>